<dbReference type="VEuPathDB" id="FungiDB:I303_03472"/>
<gene>
    <name evidence="2" type="ORF">I303_03472</name>
    <name evidence="3" type="ORF">I303_103449</name>
</gene>
<feature type="compositionally biased region" description="Pro residues" evidence="1">
    <location>
        <begin position="134"/>
        <end position="165"/>
    </location>
</feature>
<evidence type="ECO:0000313" key="4">
    <source>
        <dbReference type="Proteomes" id="UP000078595"/>
    </source>
</evidence>
<organism evidence="2">
    <name type="scientific">Kwoniella dejecticola CBS 10117</name>
    <dbReference type="NCBI Taxonomy" id="1296121"/>
    <lineage>
        <taxon>Eukaryota</taxon>
        <taxon>Fungi</taxon>
        <taxon>Dikarya</taxon>
        <taxon>Basidiomycota</taxon>
        <taxon>Agaricomycotina</taxon>
        <taxon>Tremellomycetes</taxon>
        <taxon>Tremellales</taxon>
        <taxon>Cryptococcaceae</taxon>
        <taxon>Kwoniella</taxon>
    </lineage>
</organism>
<keyword evidence="4" id="KW-1185">Reference proteome</keyword>
<name>A0A1A6A6S9_9TREE</name>
<reference evidence="3" key="2">
    <citation type="submission" date="2013-07" db="EMBL/GenBank/DDBJ databases">
        <authorList>
            <consortium name="The Broad Institute Genome Sequencing Platform"/>
            <person name="Cuomo C."/>
            <person name="Litvintseva A."/>
            <person name="Chen Y."/>
            <person name="Heitman J."/>
            <person name="Sun S."/>
            <person name="Springer D."/>
            <person name="Dromer F."/>
            <person name="Young S.K."/>
            <person name="Zeng Q."/>
            <person name="Gargeya S."/>
            <person name="Fitzgerald M."/>
            <person name="Abouelleil A."/>
            <person name="Alvarado L."/>
            <person name="Berlin A.M."/>
            <person name="Chapman S.B."/>
            <person name="Dewar J."/>
            <person name="Goldberg J."/>
            <person name="Griggs A."/>
            <person name="Gujja S."/>
            <person name="Hansen M."/>
            <person name="Howarth C."/>
            <person name="Imamovic A."/>
            <person name="Larimer J."/>
            <person name="McCowan C."/>
            <person name="Murphy C."/>
            <person name="Pearson M."/>
            <person name="Priest M."/>
            <person name="Roberts A."/>
            <person name="Saif S."/>
            <person name="Shea T."/>
            <person name="Sykes S."/>
            <person name="Wortman J."/>
            <person name="Nusbaum C."/>
            <person name="Birren B."/>
        </authorList>
    </citation>
    <scope>NUCLEOTIDE SEQUENCE</scope>
    <source>
        <strain evidence="3">CBS 10117</strain>
    </source>
</reference>
<reference evidence="3" key="3">
    <citation type="submission" date="2024-02" db="EMBL/GenBank/DDBJ databases">
        <title>Comparative genomics of Cryptococcus and Kwoniella reveals pathogenesis evolution and contrasting modes of karyotype evolution via chromosome fusion or intercentromeric recombination.</title>
        <authorList>
            <person name="Coelho M.A."/>
            <person name="David-Palma M."/>
            <person name="Shea T."/>
            <person name="Bowers K."/>
            <person name="McGinley-Smith S."/>
            <person name="Mohammad A.W."/>
            <person name="Gnirke A."/>
            <person name="Yurkov A.M."/>
            <person name="Nowrousian M."/>
            <person name="Sun S."/>
            <person name="Cuomo C.A."/>
            <person name="Heitman J."/>
        </authorList>
    </citation>
    <scope>NUCLEOTIDE SEQUENCE</scope>
    <source>
        <strain evidence="3">CBS 10117</strain>
    </source>
</reference>
<feature type="region of interest" description="Disordered" evidence="1">
    <location>
        <begin position="91"/>
        <end position="197"/>
    </location>
</feature>
<dbReference type="EMBL" id="KI894030">
    <property type="protein sequence ID" value="OBR85760.1"/>
    <property type="molecule type" value="Genomic_DNA"/>
</dbReference>
<dbReference type="GeneID" id="28967171"/>
<accession>A0A1A6A6S9</accession>
<feature type="compositionally biased region" description="Low complexity" evidence="1">
    <location>
        <begin position="166"/>
        <end position="175"/>
    </location>
</feature>
<dbReference type="AlphaFoldDB" id="A0A1A6A6S9"/>
<evidence type="ECO:0000313" key="3">
    <source>
        <dbReference type="EMBL" id="WWC60873.1"/>
    </source>
</evidence>
<dbReference type="OrthoDB" id="10588002at2759"/>
<evidence type="ECO:0000313" key="2">
    <source>
        <dbReference type="EMBL" id="OBR85760.1"/>
    </source>
</evidence>
<sequence length="239" mass="25626">MLHIRNRLNQLSHNKARCQTDTAVASQAAQGYSIGGQDLKSISEIISMVTSNIDRLIAPQASQVRIKDDIDKKARAQPLKRLLNNTVIDIRSPSLSPDTLSEEETRSEIAEIQAAPTPVTPESPRKGPRWAVAPPSPTPTPSRSPSPSPSPSPYKIPPSHLPAPAPASSQPLPHSNSPPPISETHSELVVSAGERPQPLLGLTNNAASILDQVRNTQYANISSALSESSTETEVDEIEN</sequence>
<dbReference type="KEGG" id="kdj:28967171"/>
<proteinExistence type="predicted"/>
<dbReference type="EMBL" id="CP144533">
    <property type="protein sequence ID" value="WWC60873.1"/>
    <property type="molecule type" value="Genomic_DNA"/>
</dbReference>
<evidence type="ECO:0000256" key="1">
    <source>
        <dbReference type="SAM" id="MobiDB-lite"/>
    </source>
</evidence>
<dbReference type="Proteomes" id="UP000078595">
    <property type="component" value="Chromosome 4"/>
</dbReference>
<protein>
    <submittedName>
        <fullName evidence="2">Uncharacterized protein</fullName>
    </submittedName>
</protein>
<dbReference type="RefSeq" id="XP_018263602.1">
    <property type="nucleotide sequence ID" value="XM_018406794.1"/>
</dbReference>
<reference evidence="2" key="1">
    <citation type="submission" date="2013-07" db="EMBL/GenBank/DDBJ databases">
        <title>The Genome Sequence of Cryptococcus dejecticola CBS10117.</title>
        <authorList>
            <consortium name="The Broad Institute Genome Sequencing Platform"/>
            <person name="Cuomo C."/>
            <person name="Litvintseva A."/>
            <person name="Chen Y."/>
            <person name="Heitman J."/>
            <person name="Sun S."/>
            <person name="Springer D."/>
            <person name="Dromer F."/>
            <person name="Young S.K."/>
            <person name="Zeng Q."/>
            <person name="Gargeya S."/>
            <person name="Fitzgerald M."/>
            <person name="Abouelleil A."/>
            <person name="Alvarado L."/>
            <person name="Berlin A.M."/>
            <person name="Chapman S.B."/>
            <person name="Dewar J."/>
            <person name="Goldberg J."/>
            <person name="Griggs A."/>
            <person name="Gujja S."/>
            <person name="Hansen M."/>
            <person name="Howarth C."/>
            <person name="Imamovic A."/>
            <person name="Larimer J."/>
            <person name="McCowan C."/>
            <person name="Murphy C."/>
            <person name="Pearson M."/>
            <person name="Priest M."/>
            <person name="Roberts A."/>
            <person name="Saif S."/>
            <person name="Shea T."/>
            <person name="Sykes S."/>
            <person name="Wortman J."/>
            <person name="Nusbaum C."/>
            <person name="Birren B."/>
        </authorList>
    </citation>
    <scope>NUCLEOTIDE SEQUENCE [LARGE SCALE GENOMIC DNA]</scope>
    <source>
        <strain evidence="2">CBS 10117</strain>
    </source>
</reference>